<name>A0A2G3E377_9FIRM</name>
<evidence type="ECO:0000313" key="2">
    <source>
        <dbReference type="Proteomes" id="UP000224563"/>
    </source>
</evidence>
<dbReference type="RefSeq" id="WP_099386204.1">
    <property type="nucleotide sequence ID" value="NZ_JANSWH010000093.1"/>
</dbReference>
<dbReference type="AlphaFoldDB" id="A0A2G3E377"/>
<reference evidence="1 2" key="2">
    <citation type="submission" date="2017-10" db="EMBL/GenBank/DDBJ databases">
        <authorList>
            <person name="Banno H."/>
            <person name="Chua N.-H."/>
        </authorList>
    </citation>
    <scope>NUCLEOTIDE SEQUENCE [LARGE SCALE GENOMIC DNA]</scope>
    <source>
        <strain evidence="1 2">JK623</strain>
    </source>
</reference>
<keyword evidence="2" id="KW-1185">Reference proteome</keyword>
<gene>
    <name evidence="1" type="ORF">CSX02_07365</name>
</gene>
<proteinExistence type="predicted"/>
<evidence type="ECO:0008006" key="3">
    <source>
        <dbReference type="Google" id="ProtNLM"/>
    </source>
</evidence>
<evidence type="ECO:0000313" key="1">
    <source>
        <dbReference type="EMBL" id="PHU37563.1"/>
    </source>
</evidence>
<dbReference type="EMBL" id="PDYG01000042">
    <property type="protein sequence ID" value="PHU37563.1"/>
    <property type="molecule type" value="Genomic_DNA"/>
</dbReference>
<reference evidence="1 2" key="1">
    <citation type="submission" date="2017-10" db="EMBL/GenBank/DDBJ databases">
        <title>Resolving the taxonomy of Roseburia spp., Eubacterium rectale and Agathobacter spp. through phylogenomic analysis.</title>
        <authorList>
            <person name="Sheridan P.O."/>
            <person name="Walker A.W."/>
            <person name="Duncan S.H."/>
            <person name="Scott K.P."/>
            <person name="Toole P.W.O."/>
            <person name="Luis P."/>
            <person name="Flint H.J."/>
        </authorList>
    </citation>
    <scope>NUCLEOTIDE SEQUENCE [LARGE SCALE GENOMIC DNA]</scope>
    <source>
        <strain evidence="1 2">JK623</strain>
    </source>
</reference>
<protein>
    <recommendedName>
        <fullName evidence="3">VCBS repeat-containing protein</fullName>
    </recommendedName>
</protein>
<organism evidence="1 2">
    <name type="scientific">Agathobacter ruminis</name>
    <dbReference type="NCBI Taxonomy" id="1712665"/>
    <lineage>
        <taxon>Bacteria</taxon>
        <taxon>Bacillati</taxon>
        <taxon>Bacillota</taxon>
        <taxon>Clostridia</taxon>
        <taxon>Lachnospirales</taxon>
        <taxon>Lachnospiraceae</taxon>
        <taxon>Agathobacter</taxon>
    </lineage>
</organism>
<dbReference type="PANTHER" id="PTHR39431">
    <property type="entry name" value="FRPA/C-RELATED PROTEIN"/>
    <property type="match status" value="1"/>
</dbReference>
<sequence length="351" mass="38920">MIITSSNVNMASARSYRKRELSFSEYSSSLVDTGAKITQSDFEKLMSAKEDDLAEHKESLAAKSNGVRNTLFSNQMGKIEKVRQEIFQYFLRLLFGDPCSSESVNPYEYAEDRANNEQTYEFGFSTQSYLTHYEFQEDESVQLNTSGIIQTADGRTIEFGMQMNLSRSFTMAASQQIDFTQPVLIDPLVIQVDSDFIQMDDQTFFFDMDADGTAEEIKGLGQGSGFLALDRNNNGTIDDGSELFGTKSGNGFADLAAYDEDGNGWIDEADSIFSKLKVWCKNPDGTDHMMDLKSTSVGAIYLGSSAADFSLTDSMNHTDAIIRRHGIFLYENGNVGTIAQVDMAVAADYQA</sequence>
<dbReference type="Proteomes" id="UP000224563">
    <property type="component" value="Unassembled WGS sequence"/>
</dbReference>
<dbReference type="PANTHER" id="PTHR39431:SF1">
    <property type="entry name" value="FRPA_C-RELATED PROTEIN"/>
    <property type="match status" value="1"/>
</dbReference>
<comment type="caution">
    <text evidence="1">The sequence shown here is derived from an EMBL/GenBank/DDBJ whole genome shotgun (WGS) entry which is preliminary data.</text>
</comment>
<accession>A0A2G3E377</accession>